<dbReference type="EMBL" id="BAAAGU010000006">
    <property type="protein sequence ID" value="GAA0635051.1"/>
    <property type="molecule type" value="Genomic_DNA"/>
</dbReference>
<keyword evidence="3" id="KW-0804">Transcription</keyword>
<dbReference type="RefSeq" id="WP_343997981.1">
    <property type="nucleotide sequence ID" value="NZ_BAAAGU010000006.1"/>
</dbReference>
<protein>
    <submittedName>
        <fullName evidence="5">Response regulator transcription factor</fullName>
    </submittedName>
</protein>
<dbReference type="PANTHER" id="PTHR44688:SF16">
    <property type="entry name" value="DNA-BINDING TRANSCRIPTIONAL ACTIVATOR DEVR_DOSR"/>
    <property type="match status" value="1"/>
</dbReference>
<keyword evidence="6" id="KW-1185">Reference proteome</keyword>
<evidence type="ECO:0000313" key="5">
    <source>
        <dbReference type="EMBL" id="GAA0635051.1"/>
    </source>
</evidence>
<dbReference type="PROSITE" id="PS00622">
    <property type="entry name" value="HTH_LUXR_1"/>
    <property type="match status" value="1"/>
</dbReference>
<sequence>MMERIDRPDQAANVMIPRHKDSRGREVRIGIIDCGGPFRAALRDALEAQPFSTTLIEGNVQRTTPSQVMPDIIVSSHAAWQHSAPTLCAPNDGQPGIPVLVIADQVLTSDVREILSLGAAGILLAETAAQHISWALPAISDGHRVVSPEISDAMISEYLASTIAAAQEGSARDRVHSLSHREQQVLSLVSRGMSNRAIASSLFISPETVKDHVRAICTKLKVANRVQAAHVAWLARTHEWRAACTADG</sequence>
<dbReference type="Proteomes" id="UP001500724">
    <property type="component" value="Unassembled WGS sequence"/>
</dbReference>
<dbReference type="Pfam" id="PF00196">
    <property type="entry name" value="GerE"/>
    <property type="match status" value="1"/>
</dbReference>
<name>A0ABN1HA25_9ACTN</name>
<dbReference type="InterPro" id="IPR000792">
    <property type="entry name" value="Tscrpt_reg_LuxR_C"/>
</dbReference>
<evidence type="ECO:0000256" key="2">
    <source>
        <dbReference type="ARBA" id="ARBA00023125"/>
    </source>
</evidence>
<reference evidence="5 6" key="1">
    <citation type="journal article" date="2019" name="Int. J. Syst. Evol. Microbiol.">
        <title>The Global Catalogue of Microorganisms (GCM) 10K type strain sequencing project: providing services to taxonomists for standard genome sequencing and annotation.</title>
        <authorList>
            <consortium name="The Broad Institute Genomics Platform"/>
            <consortium name="The Broad Institute Genome Sequencing Center for Infectious Disease"/>
            <person name="Wu L."/>
            <person name="Ma J."/>
        </authorList>
    </citation>
    <scope>NUCLEOTIDE SEQUENCE [LARGE SCALE GENOMIC DNA]</scope>
    <source>
        <strain evidence="5 6">JCM 10367</strain>
    </source>
</reference>
<dbReference type="InterPro" id="IPR016032">
    <property type="entry name" value="Sig_transdc_resp-reg_C-effctor"/>
</dbReference>
<proteinExistence type="predicted"/>
<gene>
    <name evidence="5" type="ORF">GCM10009535_08730</name>
</gene>
<dbReference type="InterPro" id="IPR011006">
    <property type="entry name" value="CheY-like_superfamily"/>
</dbReference>
<evidence type="ECO:0000313" key="6">
    <source>
        <dbReference type="Proteomes" id="UP001500724"/>
    </source>
</evidence>
<dbReference type="PROSITE" id="PS50043">
    <property type="entry name" value="HTH_LUXR_2"/>
    <property type="match status" value="1"/>
</dbReference>
<comment type="caution">
    <text evidence="5">The sequence shown here is derived from an EMBL/GenBank/DDBJ whole genome shotgun (WGS) entry which is preliminary data.</text>
</comment>
<dbReference type="Gene3D" id="3.40.50.2300">
    <property type="match status" value="1"/>
</dbReference>
<dbReference type="CDD" id="cd06170">
    <property type="entry name" value="LuxR_C_like"/>
    <property type="match status" value="1"/>
</dbReference>
<organism evidence="5 6">
    <name type="scientific">Streptomyces thermocarboxydovorans</name>
    <dbReference type="NCBI Taxonomy" id="59298"/>
    <lineage>
        <taxon>Bacteria</taxon>
        <taxon>Bacillati</taxon>
        <taxon>Actinomycetota</taxon>
        <taxon>Actinomycetes</taxon>
        <taxon>Kitasatosporales</taxon>
        <taxon>Streptomycetaceae</taxon>
        <taxon>Streptomyces</taxon>
    </lineage>
</organism>
<keyword evidence="1" id="KW-0805">Transcription regulation</keyword>
<dbReference type="PRINTS" id="PR00038">
    <property type="entry name" value="HTHLUXR"/>
</dbReference>
<dbReference type="SUPFAM" id="SSF46894">
    <property type="entry name" value="C-terminal effector domain of the bipartite response regulators"/>
    <property type="match status" value="1"/>
</dbReference>
<feature type="domain" description="HTH luxR-type" evidence="4">
    <location>
        <begin position="171"/>
        <end position="236"/>
    </location>
</feature>
<accession>A0ABN1HA25</accession>
<evidence type="ECO:0000256" key="1">
    <source>
        <dbReference type="ARBA" id="ARBA00023015"/>
    </source>
</evidence>
<dbReference type="SUPFAM" id="SSF52172">
    <property type="entry name" value="CheY-like"/>
    <property type="match status" value="1"/>
</dbReference>
<keyword evidence="2" id="KW-0238">DNA-binding</keyword>
<dbReference type="PANTHER" id="PTHR44688">
    <property type="entry name" value="DNA-BINDING TRANSCRIPTIONAL ACTIVATOR DEVR_DOSR"/>
    <property type="match status" value="1"/>
</dbReference>
<evidence type="ECO:0000256" key="3">
    <source>
        <dbReference type="ARBA" id="ARBA00023163"/>
    </source>
</evidence>
<dbReference type="SMART" id="SM00421">
    <property type="entry name" value="HTH_LUXR"/>
    <property type="match status" value="1"/>
</dbReference>
<evidence type="ECO:0000259" key="4">
    <source>
        <dbReference type="PROSITE" id="PS50043"/>
    </source>
</evidence>